<sequence length="79" mass="8328">MLEKRDDKKYTTRKKCTTVGEEGGSAVPGASASAGREGQGSPVFEGRQIKGAQKIFLSTAPRLIGAWAGLREGHPAATR</sequence>
<evidence type="ECO:0000256" key="1">
    <source>
        <dbReference type="SAM" id="MobiDB-lite"/>
    </source>
</evidence>
<evidence type="ECO:0000313" key="2">
    <source>
        <dbReference type="EMBL" id="MPC55555.1"/>
    </source>
</evidence>
<reference evidence="2 3" key="1">
    <citation type="submission" date="2019-05" db="EMBL/GenBank/DDBJ databases">
        <title>Another draft genome of Portunus trituberculatus and its Hox gene families provides insights of decapod evolution.</title>
        <authorList>
            <person name="Jeong J.-H."/>
            <person name="Song I."/>
            <person name="Kim S."/>
            <person name="Choi T."/>
            <person name="Kim D."/>
            <person name="Ryu S."/>
            <person name="Kim W."/>
        </authorList>
    </citation>
    <scope>NUCLEOTIDE SEQUENCE [LARGE SCALE GENOMIC DNA]</scope>
    <source>
        <tissue evidence="2">Muscle</tissue>
    </source>
</reference>
<protein>
    <submittedName>
        <fullName evidence="2">Uncharacterized protein</fullName>
    </submittedName>
</protein>
<proteinExistence type="predicted"/>
<organism evidence="2 3">
    <name type="scientific">Portunus trituberculatus</name>
    <name type="common">Swimming crab</name>
    <name type="synonym">Neptunus trituberculatus</name>
    <dbReference type="NCBI Taxonomy" id="210409"/>
    <lineage>
        <taxon>Eukaryota</taxon>
        <taxon>Metazoa</taxon>
        <taxon>Ecdysozoa</taxon>
        <taxon>Arthropoda</taxon>
        <taxon>Crustacea</taxon>
        <taxon>Multicrustacea</taxon>
        <taxon>Malacostraca</taxon>
        <taxon>Eumalacostraca</taxon>
        <taxon>Eucarida</taxon>
        <taxon>Decapoda</taxon>
        <taxon>Pleocyemata</taxon>
        <taxon>Brachyura</taxon>
        <taxon>Eubrachyura</taxon>
        <taxon>Portunoidea</taxon>
        <taxon>Portunidae</taxon>
        <taxon>Portuninae</taxon>
        <taxon>Portunus</taxon>
    </lineage>
</organism>
<accession>A0A5B7GDW0</accession>
<feature type="region of interest" description="Disordered" evidence="1">
    <location>
        <begin position="1"/>
        <end position="43"/>
    </location>
</feature>
<evidence type="ECO:0000313" key="3">
    <source>
        <dbReference type="Proteomes" id="UP000324222"/>
    </source>
</evidence>
<feature type="compositionally biased region" description="Basic and acidic residues" evidence="1">
    <location>
        <begin position="1"/>
        <end position="10"/>
    </location>
</feature>
<dbReference type="AlphaFoldDB" id="A0A5B7GDW0"/>
<keyword evidence="3" id="KW-1185">Reference proteome</keyword>
<dbReference type="Proteomes" id="UP000324222">
    <property type="component" value="Unassembled WGS sequence"/>
</dbReference>
<name>A0A5B7GDW0_PORTR</name>
<dbReference type="EMBL" id="VSRR010013277">
    <property type="protein sequence ID" value="MPC55555.1"/>
    <property type="molecule type" value="Genomic_DNA"/>
</dbReference>
<feature type="compositionally biased region" description="Low complexity" evidence="1">
    <location>
        <begin position="17"/>
        <end position="35"/>
    </location>
</feature>
<comment type="caution">
    <text evidence="2">The sequence shown here is derived from an EMBL/GenBank/DDBJ whole genome shotgun (WGS) entry which is preliminary data.</text>
</comment>
<gene>
    <name evidence="2" type="ORF">E2C01_049497</name>
</gene>